<gene>
    <name evidence="1" type="ORF">N4S67_06215</name>
</gene>
<evidence type="ECO:0000313" key="1">
    <source>
        <dbReference type="EMBL" id="MCT7658012.1"/>
    </source>
</evidence>
<keyword evidence="2" id="KW-1185">Reference proteome</keyword>
<dbReference type="RefSeq" id="WP_260992103.1">
    <property type="nucleotide sequence ID" value="NZ_JAODWD010000002.1"/>
</dbReference>
<comment type="caution">
    <text evidence="1">The sequence shown here is derived from an EMBL/GenBank/DDBJ whole genome shotgun (WGS) entry which is preliminary data.</text>
</comment>
<dbReference type="Gene3D" id="3.30.70.20">
    <property type="match status" value="1"/>
</dbReference>
<organism evidence="1 2">
    <name type="scientific">Mycobacterium deserti</name>
    <dbReference type="NCBI Taxonomy" id="2978347"/>
    <lineage>
        <taxon>Bacteria</taxon>
        <taxon>Bacillati</taxon>
        <taxon>Actinomycetota</taxon>
        <taxon>Actinomycetes</taxon>
        <taxon>Mycobacteriales</taxon>
        <taxon>Mycobacteriaceae</taxon>
        <taxon>Mycobacterium</taxon>
    </lineage>
</organism>
<dbReference type="Proteomes" id="UP001206639">
    <property type="component" value="Unassembled WGS sequence"/>
</dbReference>
<protein>
    <submittedName>
        <fullName evidence="1">Ferredoxin</fullName>
    </submittedName>
</protein>
<proteinExistence type="predicted"/>
<name>A0ABT2M6X7_9MYCO</name>
<dbReference type="Pfam" id="PF13459">
    <property type="entry name" value="Fer4_15"/>
    <property type="match status" value="1"/>
</dbReference>
<accession>A0ABT2M6X7</accession>
<sequence length="92" mass="9617">MTTTTSSQRWFESGVDLFAPGGHGLCAQVATDIYEVDAEGFARVLAKPVEHQMVGDARAGAEACPVAALQVRPIQDSAAALLLDGIRAAFVT</sequence>
<reference evidence="2" key="1">
    <citation type="submission" date="2023-07" db="EMBL/GenBank/DDBJ databases">
        <authorList>
            <person name="Deng Y."/>
            <person name="Zhang Y.-Q."/>
        </authorList>
    </citation>
    <scope>NUCLEOTIDE SEQUENCE [LARGE SCALE GENOMIC DNA]</scope>
    <source>
        <strain evidence="2">CPCC 205710</strain>
    </source>
</reference>
<evidence type="ECO:0000313" key="2">
    <source>
        <dbReference type="Proteomes" id="UP001206639"/>
    </source>
</evidence>
<dbReference type="EMBL" id="JAODWD010000002">
    <property type="protein sequence ID" value="MCT7658012.1"/>
    <property type="molecule type" value="Genomic_DNA"/>
</dbReference>